<name>A0A158KEA2_9BURK</name>
<feature type="compositionally biased region" description="Basic and acidic residues" evidence="1">
    <location>
        <begin position="70"/>
        <end position="89"/>
    </location>
</feature>
<feature type="compositionally biased region" description="Basic and acidic residues" evidence="1">
    <location>
        <begin position="47"/>
        <end position="62"/>
    </location>
</feature>
<feature type="region of interest" description="Disordered" evidence="1">
    <location>
        <begin position="30"/>
        <end position="89"/>
    </location>
</feature>
<evidence type="ECO:0000313" key="4">
    <source>
        <dbReference type="Proteomes" id="UP000054925"/>
    </source>
</evidence>
<gene>
    <name evidence="3" type="ORF">AWB67_05346</name>
</gene>
<feature type="compositionally biased region" description="Low complexity" evidence="1">
    <location>
        <begin position="30"/>
        <end position="46"/>
    </location>
</feature>
<evidence type="ECO:0000313" key="3">
    <source>
        <dbReference type="EMBL" id="SAL78880.1"/>
    </source>
</evidence>
<feature type="chain" id="PRO_5011110452" description="Lipoprotein" evidence="2">
    <location>
        <begin position="31"/>
        <end position="89"/>
    </location>
</feature>
<sequence length="89" mass="9902">MVESKNELWARTAATLTAAGLLALSGASLATNQSQQRQQGRNANQAAKHEARTTKVDCRAADQKSNSQCRQDKRNSKQEGRQQKRDIKY</sequence>
<keyword evidence="4" id="KW-1185">Reference proteome</keyword>
<protein>
    <recommendedName>
        <fullName evidence="5">Lipoprotein</fullName>
    </recommendedName>
</protein>
<proteinExistence type="predicted"/>
<reference evidence="3" key="1">
    <citation type="submission" date="2016-01" db="EMBL/GenBank/DDBJ databases">
        <authorList>
            <person name="Peeters C."/>
        </authorList>
    </citation>
    <scope>NUCLEOTIDE SEQUENCE [LARGE SCALE GENOMIC DNA]</scope>
    <source>
        <strain evidence="3">LMG 22937</strain>
    </source>
</reference>
<keyword evidence="2" id="KW-0732">Signal</keyword>
<evidence type="ECO:0000256" key="2">
    <source>
        <dbReference type="SAM" id="SignalP"/>
    </source>
</evidence>
<organism evidence="3 4">
    <name type="scientific">Caballeronia terrestris</name>
    <dbReference type="NCBI Taxonomy" id="1226301"/>
    <lineage>
        <taxon>Bacteria</taxon>
        <taxon>Pseudomonadati</taxon>
        <taxon>Pseudomonadota</taxon>
        <taxon>Betaproteobacteria</taxon>
        <taxon>Burkholderiales</taxon>
        <taxon>Burkholderiaceae</taxon>
        <taxon>Caballeronia</taxon>
    </lineage>
</organism>
<evidence type="ECO:0000256" key="1">
    <source>
        <dbReference type="SAM" id="MobiDB-lite"/>
    </source>
</evidence>
<dbReference type="RefSeq" id="WP_087659192.1">
    <property type="nucleotide sequence ID" value="NZ_FCOL02000046.1"/>
</dbReference>
<dbReference type="AlphaFoldDB" id="A0A158KEA2"/>
<evidence type="ECO:0008006" key="5">
    <source>
        <dbReference type="Google" id="ProtNLM"/>
    </source>
</evidence>
<accession>A0A158KEA2</accession>
<dbReference type="EMBL" id="FCOL02000046">
    <property type="protein sequence ID" value="SAL78880.1"/>
    <property type="molecule type" value="Genomic_DNA"/>
</dbReference>
<feature type="signal peptide" evidence="2">
    <location>
        <begin position="1"/>
        <end position="30"/>
    </location>
</feature>
<dbReference type="OrthoDB" id="8550270at2"/>
<comment type="caution">
    <text evidence="3">The sequence shown here is derived from an EMBL/GenBank/DDBJ whole genome shotgun (WGS) entry which is preliminary data.</text>
</comment>
<dbReference type="Proteomes" id="UP000054925">
    <property type="component" value="Unassembled WGS sequence"/>
</dbReference>